<dbReference type="InterPro" id="IPR048466">
    <property type="entry name" value="DNA_pol3_delta-like_C"/>
</dbReference>
<evidence type="ECO:0000256" key="4">
    <source>
        <dbReference type="ARBA" id="ARBA00022705"/>
    </source>
</evidence>
<sequence>MSKAKFVDWRKVKPSPLILIFGSEEYLYSSTIRRLKDDVRATDTNVEIYEIEASDYVAGELLNMISPSLFSEPKLVVIAGVERATDALIEDGKAIDVADLTDVTLVFQHAGTSTRGKALLDSIRANENAVEVACAKLTKDNEKSAFVQSHFTELNRKFSQSAVKALVDAFGNNLLELAAACDQLIADSADQIDEELVNRYFSGRVEADAYKILNAALDGKTGDALLLLRHALQTGQDLIYMLGAFARKIREMCQIAGDPRATAASLGMHPFAFSQAKKVSSSWSDEGLAKALQAIADADAAAKGSERQPEYRMEQLVMLISNRGRE</sequence>
<accession>A0A6J6BGY8</accession>
<proteinExistence type="inferred from homology"/>
<dbReference type="Gene3D" id="3.40.50.300">
    <property type="entry name" value="P-loop containing nucleotide triphosphate hydrolases"/>
    <property type="match status" value="1"/>
</dbReference>
<dbReference type="SUPFAM" id="SSF48019">
    <property type="entry name" value="post-AAA+ oligomerization domain-like"/>
    <property type="match status" value="1"/>
</dbReference>
<comment type="similarity">
    <text evidence="6">Belongs to the DNA polymerase HolA subunit family.</text>
</comment>
<dbReference type="EMBL" id="CAEZSN010000024">
    <property type="protein sequence ID" value="CAB4537659.1"/>
    <property type="molecule type" value="Genomic_DNA"/>
</dbReference>
<dbReference type="GO" id="GO:0006261">
    <property type="term" value="P:DNA-templated DNA replication"/>
    <property type="evidence" value="ECO:0007669"/>
    <property type="project" value="TreeGrafter"/>
</dbReference>
<dbReference type="InterPro" id="IPR027417">
    <property type="entry name" value="P-loop_NTPase"/>
</dbReference>
<dbReference type="Pfam" id="PF21694">
    <property type="entry name" value="DNA_pol3_delta_C"/>
    <property type="match status" value="1"/>
</dbReference>
<dbReference type="PANTHER" id="PTHR34388:SF1">
    <property type="entry name" value="DNA POLYMERASE III SUBUNIT DELTA"/>
    <property type="match status" value="1"/>
</dbReference>
<protein>
    <recommendedName>
        <fullName evidence="1">DNA-directed DNA polymerase</fullName>
        <ecNumber evidence="1">2.7.7.7</ecNumber>
    </recommendedName>
</protein>
<reference evidence="9" key="1">
    <citation type="submission" date="2020-05" db="EMBL/GenBank/DDBJ databases">
        <authorList>
            <person name="Chiriac C."/>
            <person name="Salcher M."/>
            <person name="Ghai R."/>
            <person name="Kavagutti S V."/>
        </authorList>
    </citation>
    <scope>NUCLEOTIDE SEQUENCE</scope>
</reference>
<keyword evidence="5" id="KW-0239">DNA-directed DNA polymerase</keyword>
<dbReference type="AlphaFoldDB" id="A0A6J6BGY8"/>
<dbReference type="GO" id="GO:0003887">
    <property type="term" value="F:DNA-directed DNA polymerase activity"/>
    <property type="evidence" value="ECO:0007669"/>
    <property type="project" value="UniProtKB-KW"/>
</dbReference>
<dbReference type="GO" id="GO:0009360">
    <property type="term" value="C:DNA polymerase III complex"/>
    <property type="evidence" value="ECO:0007669"/>
    <property type="project" value="TreeGrafter"/>
</dbReference>
<dbReference type="InterPro" id="IPR005790">
    <property type="entry name" value="DNA_polIII_delta"/>
</dbReference>
<evidence type="ECO:0000256" key="2">
    <source>
        <dbReference type="ARBA" id="ARBA00022679"/>
    </source>
</evidence>
<dbReference type="PANTHER" id="PTHR34388">
    <property type="entry name" value="DNA POLYMERASE III SUBUNIT DELTA"/>
    <property type="match status" value="1"/>
</dbReference>
<evidence type="ECO:0000256" key="5">
    <source>
        <dbReference type="ARBA" id="ARBA00022932"/>
    </source>
</evidence>
<evidence type="ECO:0000313" key="9">
    <source>
        <dbReference type="EMBL" id="CAB4537659.1"/>
    </source>
</evidence>
<dbReference type="GO" id="GO:0003677">
    <property type="term" value="F:DNA binding"/>
    <property type="evidence" value="ECO:0007669"/>
    <property type="project" value="InterPro"/>
</dbReference>
<dbReference type="Gene3D" id="1.20.272.10">
    <property type="match status" value="1"/>
</dbReference>
<dbReference type="EC" id="2.7.7.7" evidence="1"/>
<gene>
    <name evidence="9" type="ORF">UFOPK1433_00327</name>
</gene>
<evidence type="ECO:0000256" key="6">
    <source>
        <dbReference type="ARBA" id="ARBA00034754"/>
    </source>
</evidence>
<keyword evidence="2" id="KW-0808">Transferase</keyword>
<comment type="catalytic activity">
    <reaction evidence="7">
        <text>DNA(n) + a 2'-deoxyribonucleoside 5'-triphosphate = DNA(n+1) + diphosphate</text>
        <dbReference type="Rhea" id="RHEA:22508"/>
        <dbReference type="Rhea" id="RHEA-COMP:17339"/>
        <dbReference type="Rhea" id="RHEA-COMP:17340"/>
        <dbReference type="ChEBI" id="CHEBI:33019"/>
        <dbReference type="ChEBI" id="CHEBI:61560"/>
        <dbReference type="ChEBI" id="CHEBI:173112"/>
        <dbReference type="EC" id="2.7.7.7"/>
    </reaction>
</comment>
<evidence type="ECO:0000256" key="1">
    <source>
        <dbReference type="ARBA" id="ARBA00012417"/>
    </source>
</evidence>
<evidence type="ECO:0000259" key="8">
    <source>
        <dbReference type="Pfam" id="PF21694"/>
    </source>
</evidence>
<keyword evidence="4" id="KW-0235">DNA replication</keyword>
<keyword evidence="3" id="KW-0548">Nucleotidyltransferase</keyword>
<dbReference type="NCBIfam" id="TIGR01128">
    <property type="entry name" value="holA"/>
    <property type="match status" value="1"/>
</dbReference>
<feature type="domain" description="DNA polymerase III delta subunit-like C-terminal" evidence="8">
    <location>
        <begin position="207"/>
        <end position="318"/>
    </location>
</feature>
<name>A0A6J6BGY8_9ZZZZ</name>
<organism evidence="9">
    <name type="scientific">freshwater metagenome</name>
    <dbReference type="NCBI Taxonomy" id="449393"/>
    <lineage>
        <taxon>unclassified sequences</taxon>
        <taxon>metagenomes</taxon>
        <taxon>ecological metagenomes</taxon>
    </lineage>
</organism>
<dbReference type="InterPro" id="IPR008921">
    <property type="entry name" value="DNA_pol3_clamp-load_cplx_C"/>
</dbReference>
<evidence type="ECO:0000256" key="7">
    <source>
        <dbReference type="ARBA" id="ARBA00049244"/>
    </source>
</evidence>
<evidence type="ECO:0000256" key="3">
    <source>
        <dbReference type="ARBA" id="ARBA00022695"/>
    </source>
</evidence>